<keyword evidence="5 13" id="KW-0418">Kinase</keyword>
<reference evidence="14" key="1">
    <citation type="journal article" date="2019" name="Int. J. Syst. Evol. Microbiol.">
        <title>The Global Catalogue of Microorganisms (GCM) 10K type strain sequencing project: providing services to taxonomists for standard genome sequencing and annotation.</title>
        <authorList>
            <consortium name="The Broad Institute Genomics Platform"/>
            <consortium name="The Broad Institute Genome Sequencing Center for Infectious Disease"/>
            <person name="Wu L."/>
            <person name="Ma J."/>
        </authorList>
    </citation>
    <scope>NUCLEOTIDE SEQUENCE [LARGE SCALE GENOMIC DNA]</scope>
    <source>
        <strain evidence="14">JCM 11496</strain>
    </source>
</reference>
<name>A0ABW4Q8F4_9MICC</name>
<feature type="domain" description="PASTA" evidence="12">
    <location>
        <begin position="437"/>
        <end position="505"/>
    </location>
</feature>
<evidence type="ECO:0000256" key="10">
    <source>
        <dbReference type="SAM" id="Phobius"/>
    </source>
</evidence>
<dbReference type="CDD" id="cd06577">
    <property type="entry name" value="PASTA_pknB"/>
    <property type="match status" value="3"/>
</dbReference>
<dbReference type="InterPro" id="IPR005543">
    <property type="entry name" value="PASTA_dom"/>
</dbReference>
<dbReference type="PROSITE" id="PS51178">
    <property type="entry name" value="PASTA"/>
    <property type="match status" value="3"/>
</dbReference>
<keyword evidence="14" id="KW-1185">Reference proteome</keyword>
<feature type="region of interest" description="Disordered" evidence="9">
    <location>
        <begin position="288"/>
        <end position="341"/>
    </location>
</feature>
<dbReference type="EMBL" id="JBHUGA010000032">
    <property type="protein sequence ID" value="MFD1846934.1"/>
    <property type="molecule type" value="Genomic_DNA"/>
</dbReference>
<dbReference type="Pfam" id="PF00069">
    <property type="entry name" value="Pkinase"/>
    <property type="match status" value="1"/>
</dbReference>
<dbReference type="CDD" id="cd14014">
    <property type="entry name" value="STKc_PknB_like"/>
    <property type="match status" value="1"/>
</dbReference>
<dbReference type="Pfam" id="PF03793">
    <property type="entry name" value="PASTA"/>
    <property type="match status" value="3"/>
</dbReference>
<keyword evidence="10" id="KW-0472">Membrane</keyword>
<gene>
    <name evidence="13" type="primary">pknB</name>
    <name evidence="13" type="ORF">ACFSFX_10020</name>
</gene>
<dbReference type="PROSITE" id="PS00108">
    <property type="entry name" value="PROTEIN_KINASE_ST"/>
    <property type="match status" value="1"/>
</dbReference>
<evidence type="ECO:0000256" key="4">
    <source>
        <dbReference type="ARBA" id="ARBA00022741"/>
    </source>
</evidence>
<evidence type="ECO:0000256" key="5">
    <source>
        <dbReference type="ARBA" id="ARBA00022777"/>
    </source>
</evidence>
<evidence type="ECO:0000256" key="1">
    <source>
        <dbReference type="ARBA" id="ARBA00012513"/>
    </source>
</evidence>
<comment type="caution">
    <text evidence="13">The sequence shown here is derived from an EMBL/GenBank/DDBJ whole genome shotgun (WGS) entry which is preliminary data.</text>
</comment>
<dbReference type="RefSeq" id="WP_343878422.1">
    <property type="nucleotide sequence ID" value="NZ_BAAAIJ010000019.1"/>
</dbReference>
<feature type="domain" description="Protein kinase" evidence="11">
    <location>
        <begin position="18"/>
        <end position="281"/>
    </location>
</feature>
<dbReference type="Gene3D" id="3.30.200.20">
    <property type="entry name" value="Phosphorylase Kinase, domain 1"/>
    <property type="match status" value="1"/>
</dbReference>
<dbReference type="PANTHER" id="PTHR43289">
    <property type="entry name" value="MITOGEN-ACTIVATED PROTEIN KINASE KINASE KINASE 20-RELATED"/>
    <property type="match status" value="1"/>
</dbReference>
<keyword evidence="3" id="KW-0808">Transferase</keyword>
<keyword evidence="6" id="KW-0067">ATP-binding</keyword>
<dbReference type="EC" id="2.7.11.1" evidence="1"/>
<feature type="domain" description="PASTA" evidence="12">
    <location>
        <begin position="574"/>
        <end position="641"/>
    </location>
</feature>
<proteinExistence type="predicted"/>
<dbReference type="GO" id="GO:0016301">
    <property type="term" value="F:kinase activity"/>
    <property type="evidence" value="ECO:0007669"/>
    <property type="project" value="UniProtKB-KW"/>
</dbReference>
<dbReference type="PANTHER" id="PTHR43289:SF34">
    <property type="entry name" value="SERINE_THREONINE-PROTEIN KINASE YBDM-RELATED"/>
    <property type="match status" value="1"/>
</dbReference>
<evidence type="ECO:0000256" key="8">
    <source>
        <dbReference type="ARBA" id="ARBA00048679"/>
    </source>
</evidence>
<dbReference type="Gene3D" id="3.30.10.20">
    <property type="match status" value="4"/>
</dbReference>
<dbReference type="SMART" id="SM00740">
    <property type="entry name" value="PASTA"/>
    <property type="match status" value="4"/>
</dbReference>
<evidence type="ECO:0000259" key="12">
    <source>
        <dbReference type="PROSITE" id="PS51178"/>
    </source>
</evidence>
<feature type="region of interest" description="Disordered" evidence="9">
    <location>
        <begin position="364"/>
        <end position="383"/>
    </location>
</feature>
<dbReference type="InterPro" id="IPR011009">
    <property type="entry name" value="Kinase-like_dom_sf"/>
</dbReference>
<dbReference type="InterPro" id="IPR000719">
    <property type="entry name" value="Prot_kinase_dom"/>
</dbReference>
<protein>
    <recommendedName>
        <fullName evidence="1">non-specific serine/threonine protein kinase</fullName>
        <ecNumber evidence="1">2.7.11.1</ecNumber>
    </recommendedName>
</protein>
<keyword evidence="10" id="KW-0812">Transmembrane</keyword>
<dbReference type="InterPro" id="IPR008271">
    <property type="entry name" value="Ser/Thr_kinase_AS"/>
</dbReference>
<evidence type="ECO:0000256" key="7">
    <source>
        <dbReference type="ARBA" id="ARBA00047899"/>
    </source>
</evidence>
<keyword evidence="10" id="KW-1133">Transmembrane helix</keyword>
<evidence type="ECO:0000256" key="9">
    <source>
        <dbReference type="SAM" id="MobiDB-lite"/>
    </source>
</evidence>
<organism evidence="13 14">
    <name type="scientific">Arthrobacter flavus</name>
    <dbReference type="NCBI Taxonomy" id="95172"/>
    <lineage>
        <taxon>Bacteria</taxon>
        <taxon>Bacillati</taxon>
        <taxon>Actinomycetota</taxon>
        <taxon>Actinomycetes</taxon>
        <taxon>Micrococcales</taxon>
        <taxon>Micrococcaceae</taxon>
        <taxon>Arthrobacter</taxon>
    </lineage>
</organism>
<dbReference type="Proteomes" id="UP001597307">
    <property type="component" value="Unassembled WGS sequence"/>
</dbReference>
<comment type="catalytic activity">
    <reaction evidence="7">
        <text>L-threonyl-[protein] + ATP = O-phospho-L-threonyl-[protein] + ADP + H(+)</text>
        <dbReference type="Rhea" id="RHEA:46608"/>
        <dbReference type="Rhea" id="RHEA-COMP:11060"/>
        <dbReference type="Rhea" id="RHEA-COMP:11605"/>
        <dbReference type="ChEBI" id="CHEBI:15378"/>
        <dbReference type="ChEBI" id="CHEBI:30013"/>
        <dbReference type="ChEBI" id="CHEBI:30616"/>
        <dbReference type="ChEBI" id="CHEBI:61977"/>
        <dbReference type="ChEBI" id="CHEBI:456216"/>
        <dbReference type="EC" id="2.7.11.1"/>
    </reaction>
</comment>
<dbReference type="Gene3D" id="1.10.510.10">
    <property type="entry name" value="Transferase(Phosphotransferase) domain 1"/>
    <property type="match status" value="1"/>
</dbReference>
<dbReference type="SMART" id="SM00220">
    <property type="entry name" value="S_TKc"/>
    <property type="match status" value="1"/>
</dbReference>
<feature type="domain" description="PASTA" evidence="12">
    <location>
        <begin position="506"/>
        <end position="573"/>
    </location>
</feature>
<evidence type="ECO:0000256" key="3">
    <source>
        <dbReference type="ARBA" id="ARBA00022679"/>
    </source>
</evidence>
<keyword evidence="2" id="KW-0723">Serine/threonine-protein kinase</keyword>
<keyword evidence="4" id="KW-0547">Nucleotide-binding</keyword>
<feature type="transmembrane region" description="Helical" evidence="10">
    <location>
        <begin position="414"/>
        <end position="435"/>
    </location>
</feature>
<evidence type="ECO:0000313" key="14">
    <source>
        <dbReference type="Proteomes" id="UP001597307"/>
    </source>
</evidence>
<accession>A0ABW4Q8F4</accession>
<evidence type="ECO:0000313" key="13">
    <source>
        <dbReference type="EMBL" id="MFD1846934.1"/>
    </source>
</evidence>
<evidence type="ECO:0000259" key="11">
    <source>
        <dbReference type="PROSITE" id="PS50011"/>
    </source>
</evidence>
<dbReference type="SUPFAM" id="SSF56112">
    <property type="entry name" value="Protein kinase-like (PK-like)"/>
    <property type="match status" value="1"/>
</dbReference>
<evidence type="ECO:0000256" key="2">
    <source>
        <dbReference type="ARBA" id="ARBA00022527"/>
    </source>
</evidence>
<dbReference type="PROSITE" id="PS50011">
    <property type="entry name" value="PROTEIN_KINASE_DOM"/>
    <property type="match status" value="1"/>
</dbReference>
<comment type="catalytic activity">
    <reaction evidence="8">
        <text>L-seryl-[protein] + ATP = O-phospho-L-seryl-[protein] + ADP + H(+)</text>
        <dbReference type="Rhea" id="RHEA:17989"/>
        <dbReference type="Rhea" id="RHEA-COMP:9863"/>
        <dbReference type="Rhea" id="RHEA-COMP:11604"/>
        <dbReference type="ChEBI" id="CHEBI:15378"/>
        <dbReference type="ChEBI" id="CHEBI:29999"/>
        <dbReference type="ChEBI" id="CHEBI:30616"/>
        <dbReference type="ChEBI" id="CHEBI:83421"/>
        <dbReference type="ChEBI" id="CHEBI:456216"/>
        <dbReference type="EC" id="2.7.11.1"/>
    </reaction>
</comment>
<evidence type="ECO:0000256" key="6">
    <source>
        <dbReference type="ARBA" id="ARBA00022840"/>
    </source>
</evidence>
<dbReference type="NCBIfam" id="NF033483">
    <property type="entry name" value="PknB_PASTA_kin"/>
    <property type="match status" value="1"/>
</dbReference>
<sequence>MQERQNDPLVGSVVDGRYLVLSRLARGGMSTVYRATDQRLDRDVALKILYPHLAEDSSFLDRFEREAKSAARLSHPHVVGVLDQGVEDSAERSLAYLVMEYVPGKTLRDLLREKGRLTPRLALAMMDPVVEGLGAAHDVGLVHRDVKPENVLLASNGRIKIADFGLARAVSTTTNTGTLIGTVAYLSPELVTGGGADARSDIYSAGIVLFELLTGKQPYTGDVPIRVALQHANSTVPAPSTLVPGLASDIDELVQWCTAVDPEDRPIDGNALLGELRHIRTTLTDEELDFELPGGPSGSAADQTDTTPPVHGATEVIETGAGGSATEVIRSPRGPRPTEVIRPDQSLTSVIHHDVQHTRAIRIPENRAEALPEPDQRTDKQARREFKVYQKQQAKAALRPEKSLRPGNRGRRNVIWVMLLLLLAGLAAGLGWFFGVGPGALATVPDVVNRSVDQAELLLAENGFDTPRAEEEFHDEVASGLVIRSEPAAQTEIRRFQSVELFVSKGPELFEVPRVVDRGEAAAAEQLAGSELTVGEITREFSADVEDGLVISQEPAAGDQTPRGTPVNLVVSQGPEPIDVPVVTGQSRADAVAAIEAAGLVASVAPDGENNRDIPEGAVVGQSPSGGQLTRGETVTLTLSLGPRLVEVPNVFSQREEAAVAELEAAGFVVVVDYTFGGSVLGLVAGQDLTGEQPEGSTVTITVT</sequence>